<dbReference type="SUPFAM" id="SSF53850">
    <property type="entry name" value="Periplasmic binding protein-like II"/>
    <property type="match status" value="1"/>
</dbReference>
<gene>
    <name evidence="2" type="ORF">CWB99_02045</name>
</gene>
<proteinExistence type="predicted"/>
<dbReference type="Gene3D" id="3.40.190.10">
    <property type="entry name" value="Periplasmic binding protein-like II"/>
    <property type="match status" value="2"/>
</dbReference>
<accession>A0A5S3WSR0</accession>
<feature type="chain" id="PRO_5024339675" evidence="1">
    <location>
        <begin position="27"/>
        <end position="262"/>
    </location>
</feature>
<protein>
    <submittedName>
        <fullName evidence="2">Amino acid ABC transporter substrate-binding protein</fullName>
    </submittedName>
</protein>
<feature type="signal peptide" evidence="1">
    <location>
        <begin position="1"/>
        <end position="26"/>
    </location>
</feature>
<reference evidence="3" key="2">
    <citation type="submission" date="2019-06" db="EMBL/GenBank/DDBJ databases">
        <title>Co-occurence of chitin degradation, pigmentation and bioactivity in marine Pseudoalteromonas.</title>
        <authorList>
            <person name="Sonnenschein E.C."/>
            <person name="Bech P.K."/>
        </authorList>
    </citation>
    <scope>NUCLEOTIDE SEQUENCE [LARGE SCALE GENOMIC DNA]</scope>
    <source>
        <strain evidence="3">S2676</strain>
    </source>
</reference>
<evidence type="ECO:0000256" key="1">
    <source>
        <dbReference type="SAM" id="SignalP"/>
    </source>
</evidence>
<dbReference type="RefSeq" id="WP_138549863.1">
    <property type="nucleotide sequence ID" value="NZ_PNCH01000004.1"/>
</dbReference>
<dbReference type="Proteomes" id="UP000310249">
    <property type="component" value="Unassembled WGS sequence"/>
</dbReference>
<name>A0A5S3WSR0_9GAMM</name>
<dbReference type="EMBL" id="PNCI01000004">
    <property type="protein sequence ID" value="TMP32382.1"/>
    <property type="molecule type" value="Genomic_DNA"/>
</dbReference>
<keyword evidence="1" id="KW-0732">Signal</keyword>
<evidence type="ECO:0000313" key="3">
    <source>
        <dbReference type="Proteomes" id="UP000310249"/>
    </source>
</evidence>
<dbReference type="AlphaFoldDB" id="A0A5S3WSR0"/>
<reference evidence="2 3" key="1">
    <citation type="submission" date="2018-01" db="EMBL/GenBank/DDBJ databases">
        <authorList>
            <person name="Paulsen S."/>
            <person name="Gram L.K."/>
        </authorList>
    </citation>
    <scope>NUCLEOTIDE SEQUENCE [LARGE SCALE GENOMIC DNA]</scope>
    <source>
        <strain evidence="2 3">S2676</strain>
    </source>
</reference>
<comment type="caution">
    <text evidence="2">The sequence shown here is derived from an EMBL/GenBank/DDBJ whole genome shotgun (WGS) entry which is preliminary data.</text>
</comment>
<organism evidence="2 3">
    <name type="scientific">Pseudoalteromonas rubra</name>
    <dbReference type="NCBI Taxonomy" id="43658"/>
    <lineage>
        <taxon>Bacteria</taxon>
        <taxon>Pseudomonadati</taxon>
        <taxon>Pseudomonadota</taxon>
        <taxon>Gammaproteobacteria</taxon>
        <taxon>Alteromonadales</taxon>
        <taxon>Pseudoalteromonadaceae</taxon>
        <taxon>Pseudoalteromonas</taxon>
    </lineage>
</organism>
<dbReference type="OrthoDB" id="8454826at2"/>
<sequence length="262" mass="29607">MSVTLISHFCILLFLIPLLFSSQGVAALSEHHSATQAQHTLKYSISGSGTFYPYFTNDPHHPGILPDLVVRILTQASLQGENIVLPAKRTNRYLASGKIDFDLISPAWLNSSQRTDPRFVFSEAILPIREYVVTRTPLEPLTSLSGQMVGTVRGYYYHDDDVFTRVDFESERALLQALDKGRVELAIVGDLPAKYWSEQDKVNLHFNQLHSQGLLHIRLRAEHAHLLPRLNQAILTLQQSGQIARIETYYLEHAFAGRDQSE</sequence>
<evidence type="ECO:0000313" key="2">
    <source>
        <dbReference type="EMBL" id="TMP32382.1"/>
    </source>
</evidence>